<feature type="signal peptide" evidence="7">
    <location>
        <begin position="1"/>
        <end position="20"/>
    </location>
</feature>
<dbReference type="GO" id="GO:0071944">
    <property type="term" value="C:cell periphery"/>
    <property type="evidence" value="ECO:0007669"/>
    <property type="project" value="UniProtKB-ARBA"/>
</dbReference>
<gene>
    <name evidence="8" type="ORF">BS47DRAFT_1389682</name>
</gene>
<evidence type="ECO:0000256" key="3">
    <source>
        <dbReference type="ARBA" id="ARBA00022989"/>
    </source>
</evidence>
<dbReference type="InterPro" id="IPR051694">
    <property type="entry name" value="Immunoregulatory_rcpt-like"/>
</dbReference>
<protein>
    <submittedName>
        <fullName evidence="8">Uncharacterized protein</fullName>
    </submittedName>
</protein>
<name>A0A9P6B4S3_9AGAM</name>
<evidence type="ECO:0000256" key="4">
    <source>
        <dbReference type="ARBA" id="ARBA00023136"/>
    </source>
</evidence>
<feature type="region of interest" description="Disordered" evidence="5">
    <location>
        <begin position="244"/>
        <end position="278"/>
    </location>
</feature>
<feature type="compositionally biased region" description="Low complexity" evidence="5">
    <location>
        <begin position="172"/>
        <end position="202"/>
    </location>
</feature>
<dbReference type="Proteomes" id="UP000886523">
    <property type="component" value="Unassembled WGS sequence"/>
</dbReference>
<dbReference type="PANTHER" id="PTHR15549">
    <property type="entry name" value="PAIRED IMMUNOGLOBULIN-LIKE TYPE 2 RECEPTOR"/>
    <property type="match status" value="1"/>
</dbReference>
<feature type="transmembrane region" description="Helical" evidence="6">
    <location>
        <begin position="214"/>
        <end position="237"/>
    </location>
</feature>
<dbReference type="PANTHER" id="PTHR15549:SF27">
    <property type="entry name" value="CHITIN-BINDING TYPE-1 DOMAIN-CONTAINING PROTEIN"/>
    <property type="match status" value="1"/>
</dbReference>
<evidence type="ECO:0000313" key="8">
    <source>
        <dbReference type="EMBL" id="KAF9517714.1"/>
    </source>
</evidence>
<dbReference type="EMBL" id="MU128930">
    <property type="protein sequence ID" value="KAF9517714.1"/>
    <property type="molecule type" value="Genomic_DNA"/>
</dbReference>
<sequence length="324" mass="34375">MLASLHVLAFFAALAQVAHAIPQPVLVGSRDSSIYYYPPGSWGYTNATDGFSKAGGFSVFVFVFQNNNEAEFVDPWRSHPPDATQTFEYWAYQRSDGGNASISFDNGPATVFDYYNGTSNGTDGPVLVYSTYSLSPEEHTVSIKNLFDARGTLDLGYGEMNVDHFVITPVSPNPTSTSTSPSSTPVSSSAAQTSSTQSSTPTAKPGHSSNHVSAIAGGVAGGVVGLALISVALFIFLRRGRGQGSSAPLMTQDPGEPESGTTDAAPEHRDSTLPQGSGPPIARLYELSILYFLSRSCPNPAMHFPSFPSWVASVQMIPELIPHP</sequence>
<keyword evidence="3 6" id="KW-1133">Transmembrane helix</keyword>
<accession>A0A9P6B4S3</accession>
<dbReference type="AlphaFoldDB" id="A0A9P6B4S3"/>
<keyword evidence="9" id="KW-1185">Reference proteome</keyword>
<feature type="chain" id="PRO_5040372811" evidence="7">
    <location>
        <begin position="21"/>
        <end position="324"/>
    </location>
</feature>
<comment type="caution">
    <text evidence="8">The sequence shown here is derived from an EMBL/GenBank/DDBJ whole genome shotgun (WGS) entry which is preliminary data.</text>
</comment>
<comment type="subcellular location">
    <subcellularLocation>
        <location evidence="1">Membrane</location>
        <topology evidence="1">Single-pass membrane protein</topology>
    </subcellularLocation>
</comment>
<dbReference type="Gene3D" id="2.60.120.260">
    <property type="entry name" value="Galactose-binding domain-like"/>
    <property type="match status" value="1"/>
</dbReference>
<keyword evidence="4 6" id="KW-0472">Membrane</keyword>
<evidence type="ECO:0000256" key="7">
    <source>
        <dbReference type="SAM" id="SignalP"/>
    </source>
</evidence>
<feature type="region of interest" description="Disordered" evidence="5">
    <location>
        <begin position="172"/>
        <end position="209"/>
    </location>
</feature>
<keyword evidence="7" id="KW-0732">Signal</keyword>
<evidence type="ECO:0000256" key="6">
    <source>
        <dbReference type="SAM" id="Phobius"/>
    </source>
</evidence>
<keyword evidence="2 6" id="KW-0812">Transmembrane</keyword>
<proteinExistence type="predicted"/>
<dbReference type="GO" id="GO:0016020">
    <property type="term" value="C:membrane"/>
    <property type="evidence" value="ECO:0007669"/>
    <property type="project" value="UniProtKB-SubCell"/>
</dbReference>
<evidence type="ECO:0000256" key="1">
    <source>
        <dbReference type="ARBA" id="ARBA00004167"/>
    </source>
</evidence>
<organism evidence="8 9">
    <name type="scientific">Hydnum rufescens UP504</name>
    <dbReference type="NCBI Taxonomy" id="1448309"/>
    <lineage>
        <taxon>Eukaryota</taxon>
        <taxon>Fungi</taxon>
        <taxon>Dikarya</taxon>
        <taxon>Basidiomycota</taxon>
        <taxon>Agaricomycotina</taxon>
        <taxon>Agaricomycetes</taxon>
        <taxon>Cantharellales</taxon>
        <taxon>Hydnaceae</taxon>
        <taxon>Hydnum</taxon>
    </lineage>
</organism>
<reference evidence="8" key="1">
    <citation type="journal article" date="2020" name="Nat. Commun.">
        <title>Large-scale genome sequencing of mycorrhizal fungi provides insights into the early evolution of symbiotic traits.</title>
        <authorList>
            <person name="Miyauchi S."/>
            <person name="Kiss E."/>
            <person name="Kuo A."/>
            <person name="Drula E."/>
            <person name="Kohler A."/>
            <person name="Sanchez-Garcia M."/>
            <person name="Morin E."/>
            <person name="Andreopoulos B."/>
            <person name="Barry K.W."/>
            <person name="Bonito G."/>
            <person name="Buee M."/>
            <person name="Carver A."/>
            <person name="Chen C."/>
            <person name="Cichocki N."/>
            <person name="Clum A."/>
            <person name="Culley D."/>
            <person name="Crous P.W."/>
            <person name="Fauchery L."/>
            <person name="Girlanda M."/>
            <person name="Hayes R.D."/>
            <person name="Keri Z."/>
            <person name="LaButti K."/>
            <person name="Lipzen A."/>
            <person name="Lombard V."/>
            <person name="Magnuson J."/>
            <person name="Maillard F."/>
            <person name="Murat C."/>
            <person name="Nolan M."/>
            <person name="Ohm R.A."/>
            <person name="Pangilinan J."/>
            <person name="Pereira M.F."/>
            <person name="Perotto S."/>
            <person name="Peter M."/>
            <person name="Pfister S."/>
            <person name="Riley R."/>
            <person name="Sitrit Y."/>
            <person name="Stielow J.B."/>
            <person name="Szollosi G."/>
            <person name="Zifcakova L."/>
            <person name="Stursova M."/>
            <person name="Spatafora J.W."/>
            <person name="Tedersoo L."/>
            <person name="Vaario L.M."/>
            <person name="Yamada A."/>
            <person name="Yan M."/>
            <person name="Wang P."/>
            <person name="Xu J."/>
            <person name="Bruns T."/>
            <person name="Baldrian P."/>
            <person name="Vilgalys R."/>
            <person name="Dunand C."/>
            <person name="Henrissat B."/>
            <person name="Grigoriev I.V."/>
            <person name="Hibbett D."/>
            <person name="Nagy L.G."/>
            <person name="Martin F.M."/>
        </authorList>
    </citation>
    <scope>NUCLEOTIDE SEQUENCE</scope>
    <source>
        <strain evidence="8">UP504</strain>
    </source>
</reference>
<evidence type="ECO:0000256" key="5">
    <source>
        <dbReference type="SAM" id="MobiDB-lite"/>
    </source>
</evidence>
<dbReference type="OrthoDB" id="3359616at2759"/>
<evidence type="ECO:0000313" key="9">
    <source>
        <dbReference type="Proteomes" id="UP000886523"/>
    </source>
</evidence>
<evidence type="ECO:0000256" key="2">
    <source>
        <dbReference type="ARBA" id="ARBA00022692"/>
    </source>
</evidence>